<feature type="region of interest" description="Disordered" evidence="1">
    <location>
        <begin position="287"/>
        <end position="306"/>
    </location>
</feature>
<organism evidence="4 5">
    <name type="scientific">Deinobacterium chartae</name>
    <dbReference type="NCBI Taxonomy" id="521158"/>
    <lineage>
        <taxon>Bacteria</taxon>
        <taxon>Thermotogati</taxon>
        <taxon>Deinococcota</taxon>
        <taxon>Deinococci</taxon>
        <taxon>Deinococcales</taxon>
        <taxon>Deinococcaceae</taxon>
        <taxon>Deinobacterium</taxon>
    </lineage>
</organism>
<feature type="domain" description="Peptidase C39-like" evidence="3">
    <location>
        <begin position="33"/>
        <end position="139"/>
    </location>
</feature>
<dbReference type="InterPro" id="IPR039564">
    <property type="entry name" value="Peptidase_C39-like"/>
</dbReference>
<dbReference type="Proteomes" id="UP000569951">
    <property type="component" value="Unassembled WGS sequence"/>
</dbReference>
<sequence>MMRSVSTLLLTLALGLPAGAQSFALRVGHEEQQLNNCGPVTAKVVLGFWGKAVTQARAAEALKDGPDDAHVSTAELAEYLRSFGLRTLHRRGGTPELVRRLVRAGFPVVVQQQLKSGDHTGHFRTVYGVDDRALYSSDSLLGAGLKHDDAAFEKLWQPYNGEYLVAYPPDREGELRALLGPVWDEQAHWRGIERERAAQVEKDPEDLYAWWGLGQARLKLGQPEAAAAAFSKAAALGLPNAHYWYQQEPFEAWNQTGQYELTERVARRVLEAWPSSKEARRYLALAQQGRAAQDKNRTPNAGGAGN</sequence>
<dbReference type="AlphaFoldDB" id="A0A841HXM7"/>
<comment type="caution">
    <text evidence="4">The sequence shown here is derived from an EMBL/GenBank/DDBJ whole genome shotgun (WGS) entry which is preliminary data.</text>
</comment>
<dbReference type="InterPro" id="IPR011990">
    <property type="entry name" value="TPR-like_helical_dom_sf"/>
</dbReference>
<gene>
    <name evidence="4" type="ORF">HNR42_001582</name>
</gene>
<evidence type="ECO:0000256" key="2">
    <source>
        <dbReference type="SAM" id="SignalP"/>
    </source>
</evidence>
<dbReference type="SUPFAM" id="SSF48452">
    <property type="entry name" value="TPR-like"/>
    <property type="match status" value="1"/>
</dbReference>
<reference evidence="4 5" key="1">
    <citation type="submission" date="2020-08" db="EMBL/GenBank/DDBJ databases">
        <title>Genomic Encyclopedia of Type Strains, Phase IV (KMG-IV): sequencing the most valuable type-strain genomes for metagenomic binning, comparative biology and taxonomic classification.</title>
        <authorList>
            <person name="Goeker M."/>
        </authorList>
    </citation>
    <scope>NUCLEOTIDE SEQUENCE [LARGE SCALE GENOMIC DNA]</scope>
    <source>
        <strain evidence="4 5">DSM 21458</strain>
    </source>
</reference>
<dbReference type="Gene3D" id="1.25.40.10">
    <property type="entry name" value="Tetratricopeptide repeat domain"/>
    <property type="match status" value="1"/>
</dbReference>
<evidence type="ECO:0000259" key="3">
    <source>
        <dbReference type="Pfam" id="PF13529"/>
    </source>
</evidence>
<evidence type="ECO:0000313" key="4">
    <source>
        <dbReference type="EMBL" id="MBB6098157.1"/>
    </source>
</evidence>
<accession>A0A841HXM7</accession>
<dbReference type="EMBL" id="JACHHG010000005">
    <property type="protein sequence ID" value="MBB6098157.1"/>
    <property type="molecule type" value="Genomic_DNA"/>
</dbReference>
<name>A0A841HXM7_9DEIO</name>
<evidence type="ECO:0000256" key="1">
    <source>
        <dbReference type="SAM" id="MobiDB-lite"/>
    </source>
</evidence>
<evidence type="ECO:0000313" key="5">
    <source>
        <dbReference type="Proteomes" id="UP000569951"/>
    </source>
</evidence>
<feature type="signal peptide" evidence="2">
    <location>
        <begin position="1"/>
        <end position="20"/>
    </location>
</feature>
<dbReference type="RefSeq" id="WP_183986309.1">
    <property type="nucleotide sequence ID" value="NZ_JACHHG010000005.1"/>
</dbReference>
<protein>
    <recommendedName>
        <fullName evidence="3">Peptidase C39-like domain-containing protein</fullName>
    </recommendedName>
</protein>
<dbReference type="Pfam" id="PF13529">
    <property type="entry name" value="Peptidase_C39_2"/>
    <property type="match status" value="1"/>
</dbReference>
<dbReference type="Gene3D" id="3.90.70.10">
    <property type="entry name" value="Cysteine proteinases"/>
    <property type="match status" value="1"/>
</dbReference>
<keyword evidence="2" id="KW-0732">Signal</keyword>
<keyword evidence="5" id="KW-1185">Reference proteome</keyword>
<proteinExistence type="predicted"/>
<feature type="chain" id="PRO_5032697431" description="Peptidase C39-like domain-containing protein" evidence="2">
    <location>
        <begin position="21"/>
        <end position="306"/>
    </location>
</feature>